<dbReference type="AlphaFoldDB" id="A0A1G7F8A7"/>
<gene>
    <name evidence="2" type="ORF">SAMN05421544_12024</name>
</gene>
<keyword evidence="3" id="KW-1185">Reference proteome</keyword>
<dbReference type="STRING" id="1071918.SAMN05421544_12024"/>
<protein>
    <submittedName>
        <fullName evidence="2">Uncharacterized protein</fullName>
    </submittedName>
</protein>
<proteinExistence type="predicted"/>
<organism evidence="2 3">
    <name type="scientific">Riemerella columbipharyngis</name>
    <dbReference type="NCBI Taxonomy" id="1071918"/>
    <lineage>
        <taxon>Bacteria</taxon>
        <taxon>Pseudomonadati</taxon>
        <taxon>Bacteroidota</taxon>
        <taxon>Flavobacteriia</taxon>
        <taxon>Flavobacteriales</taxon>
        <taxon>Weeksellaceae</taxon>
        <taxon>Riemerella</taxon>
    </lineage>
</organism>
<sequence>MNAKLNGKQMMRLFFAYYTINLLGAKWIEWVIRRMKKIIISVSGYIKNGNHINIIFFSF</sequence>
<evidence type="ECO:0000256" key="1">
    <source>
        <dbReference type="SAM" id="Phobius"/>
    </source>
</evidence>
<name>A0A1G7F8A7_9FLAO</name>
<evidence type="ECO:0000313" key="2">
    <source>
        <dbReference type="EMBL" id="SDE72178.1"/>
    </source>
</evidence>
<keyword evidence="1" id="KW-0472">Membrane</keyword>
<dbReference type="Proteomes" id="UP000198517">
    <property type="component" value="Unassembled WGS sequence"/>
</dbReference>
<accession>A0A1G7F8A7</accession>
<keyword evidence="1" id="KW-1133">Transmembrane helix</keyword>
<evidence type="ECO:0000313" key="3">
    <source>
        <dbReference type="Proteomes" id="UP000198517"/>
    </source>
</evidence>
<reference evidence="2 3" key="1">
    <citation type="submission" date="2016-10" db="EMBL/GenBank/DDBJ databases">
        <authorList>
            <person name="de Groot N.N."/>
        </authorList>
    </citation>
    <scope>NUCLEOTIDE SEQUENCE [LARGE SCALE GENOMIC DNA]</scope>
    <source>
        <strain evidence="2 3">DSM 24015</strain>
    </source>
</reference>
<dbReference type="EMBL" id="FNAS01000020">
    <property type="protein sequence ID" value="SDE72178.1"/>
    <property type="molecule type" value="Genomic_DNA"/>
</dbReference>
<feature type="transmembrane region" description="Helical" evidence="1">
    <location>
        <begin position="15"/>
        <end position="32"/>
    </location>
</feature>
<keyword evidence="1" id="KW-0812">Transmembrane</keyword>